<protein>
    <submittedName>
        <fullName evidence="1">Uncharacterized protein</fullName>
    </submittedName>
</protein>
<dbReference type="EMBL" id="LT558126">
    <property type="protein sequence ID" value="SAM83350.1"/>
    <property type="molecule type" value="Genomic_DNA"/>
</dbReference>
<gene>
    <name evidence="1" type="ORF">UBRO_20759</name>
</gene>
<name>A0A1K0G6R0_9BASI</name>
<sequence length="222" mass="24965">MSSVTLSNHAHSERATNWGPDIYPFWNTNLNNLYSRLIPPADSNLINTSYVPPQGTALHNCWINTTVSIFAEPHTIWLFENTTTLDCDGIPTDIGWLEPEDLGDQVVEALGMGNPTTRPETTPPAKLLSQPEMTGIRTCKYCIKTTAKFKDITRFWRHCANITYNAAATRLNAISHNSLLLHVYELYQQLRNNQSPFVNRHPHLCKCPHIVQQAAIDKALAA</sequence>
<reference evidence="2" key="1">
    <citation type="submission" date="2016-04" db="EMBL/GenBank/DDBJ databases">
        <authorList>
            <person name="Guldener U."/>
            <person name="Guldener U."/>
        </authorList>
    </citation>
    <scope>NUCLEOTIDE SEQUENCE [LARGE SCALE GENOMIC DNA]</scope>
    <source>
        <strain evidence="2">UB2112</strain>
    </source>
</reference>
<evidence type="ECO:0000313" key="1">
    <source>
        <dbReference type="EMBL" id="SAM83350.1"/>
    </source>
</evidence>
<accession>A0A1K0G6R0</accession>
<organism evidence="1 2">
    <name type="scientific">Ustilago bromivora</name>
    <dbReference type="NCBI Taxonomy" id="307758"/>
    <lineage>
        <taxon>Eukaryota</taxon>
        <taxon>Fungi</taxon>
        <taxon>Dikarya</taxon>
        <taxon>Basidiomycota</taxon>
        <taxon>Ustilaginomycotina</taxon>
        <taxon>Ustilaginomycetes</taxon>
        <taxon>Ustilaginales</taxon>
        <taxon>Ustilaginaceae</taxon>
        <taxon>Ustilago</taxon>
    </lineage>
</organism>
<evidence type="ECO:0000313" key="2">
    <source>
        <dbReference type="Proteomes" id="UP000179920"/>
    </source>
</evidence>
<proteinExistence type="predicted"/>
<dbReference type="AlphaFoldDB" id="A0A1K0G6R0"/>
<dbReference type="Proteomes" id="UP000179920">
    <property type="component" value="Chromosome X"/>
</dbReference>